<dbReference type="OrthoDB" id="9794566at2"/>
<dbReference type="Gene3D" id="3.40.630.30">
    <property type="match status" value="1"/>
</dbReference>
<dbReference type="PANTHER" id="PTHR43420:SF44">
    <property type="entry name" value="ACETYLTRANSFERASE YPEA"/>
    <property type="match status" value="1"/>
</dbReference>
<dbReference type="PANTHER" id="PTHR43420">
    <property type="entry name" value="ACETYLTRANSFERASE"/>
    <property type="match status" value="1"/>
</dbReference>
<evidence type="ECO:0000256" key="3">
    <source>
        <dbReference type="ARBA" id="ARBA00022679"/>
    </source>
</evidence>
<feature type="domain" description="N-acetyltransferase" evidence="5">
    <location>
        <begin position="19"/>
        <end position="163"/>
    </location>
</feature>
<evidence type="ECO:0000313" key="6">
    <source>
        <dbReference type="EMBL" id="KUP04739.1"/>
    </source>
</evidence>
<gene>
    <name evidence="6" type="ORF">Q75_14940</name>
</gene>
<proteinExistence type="inferred from homology"/>
<accession>A0A147K579</accession>
<reference evidence="6 7" key="1">
    <citation type="journal article" date="2016" name="Front. Microbiol.">
        <title>Microevolution Analysis of Bacillus coahuilensis Unveils Differences in Phosphorus Acquisition Strategies and Their Regulation.</title>
        <authorList>
            <person name="Gomez-Lunar Z."/>
            <person name="Hernandez-Gonzalez I."/>
            <person name="Rodriguez-Torres M.D."/>
            <person name="Souza V."/>
            <person name="Olmedo-Alvarez G."/>
        </authorList>
    </citation>
    <scope>NUCLEOTIDE SEQUENCE [LARGE SCALE GENOMIC DNA]</scope>
    <source>
        <strain evidence="7">p1.1.43</strain>
    </source>
</reference>
<dbReference type="InterPro" id="IPR006464">
    <property type="entry name" value="AcTrfase_RimI/Ard1"/>
</dbReference>
<keyword evidence="3 6" id="KW-0808">Transferase</keyword>
<dbReference type="InterPro" id="IPR016181">
    <property type="entry name" value="Acyl_CoA_acyltransferase"/>
</dbReference>
<evidence type="ECO:0000256" key="4">
    <source>
        <dbReference type="ARBA" id="ARBA00023315"/>
    </source>
</evidence>
<dbReference type="RefSeq" id="WP_059351820.1">
    <property type="nucleotide sequence ID" value="NZ_LDYG01000048.1"/>
</dbReference>
<dbReference type="InterPro" id="IPR000182">
    <property type="entry name" value="GNAT_dom"/>
</dbReference>
<dbReference type="STRING" id="1150625.Q75_14940"/>
<comment type="caution">
    <text evidence="6">The sequence shown here is derived from an EMBL/GenBank/DDBJ whole genome shotgun (WGS) entry which is preliminary data.</text>
</comment>
<dbReference type="EMBL" id="LDYG01000048">
    <property type="protein sequence ID" value="KUP04739.1"/>
    <property type="molecule type" value="Genomic_DNA"/>
</dbReference>
<dbReference type="CDD" id="cd04301">
    <property type="entry name" value="NAT_SF"/>
    <property type="match status" value="1"/>
</dbReference>
<dbReference type="SUPFAM" id="SSF55729">
    <property type="entry name" value="Acyl-CoA N-acyltransferases (Nat)"/>
    <property type="match status" value="1"/>
</dbReference>
<comment type="similarity">
    <text evidence="1">Belongs to the acetyltransferase family. RimI subfamily.</text>
</comment>
<evidence type="ECO:0000313" key="7">
    <source>
        <dbReference type="Proteomes" id="UP000074108"/>
    </source>
</evidence>
<keyword evidence="4" id="KW-0012">Acyltransferase</keyword>
<keyword evidence="7" id="KW-1185">Reference proteome</keyword>
<dbReference type="AlphaFoldDB" id="A0A147K579"/>
<organism evidence="6 7">
    <name type="scientific">Bacillus coahuilensis p1.1.43</name>
    <dbReference type="NCBI Taxonomy" id="1150625"/>
    <lineage>
        <taxon>Bacteria</taxon>
        <taxon>Bacillati</taxon>
        <taxon>Bacillota</taxon>
        <taxon>Bacilli</taxon>
        <taxon>Bacillales</taxon>
        <taxon>Bacillaceae</taxon>
        <taxon>Bacillus</taxon>
    </lineage>
</organism>
<evidence type="ECO:0000256" key="2">
    <source>
        <dbReference type="ARBA" id="ARBA00022490"/>
    </source>
</evidence>
<evidence type="ECO:0000259" key="5">
    <source>
        <dbReference type="PROSITE" id="PS51186"/>
    </source>
</evidence>
<dbReference type="PROSITE" id="PS51186">
    <property type="entry name" value="GNAT"/>
    <property type="match status" value="1"/>
</dbReference>
<dbReference type="NCBIfam" id="TIGR01575">
    <property type="entry name" value="rimI"/>
    <property type="match status" value="1"/>
</dbReference>
<protein>
    <submittedName>
        <fullName evidence="6">Alanine acetyltransferase</fullName>
    </submittedName>
</protein>
<keyword evidence="2" id="KW-0963">Cytoplasm</keyword>
<dbReference type="Pfam" id="PF00583">
    <property type="entry name" value="Acetyltransf_1"/>
    <property type="match status" value="1"/>
</dbReference>
<evidence type="ECO:0000256" key="1">
    <source>
        <dbReference type="ARBA" id="ARBA00005395"/>
    </source>
</evidence>
<dbReference type="GO" id="GO:0008080">
    <property type="term" value="F:N-acetyltransferase activity"/>
    <property type="evidence" value="ECO:0007669"/>
    <property type="project" value="InterPro"/>
</dbReference>
<sequence length="163" mass="18840">MARSREIEGVEVHIADQEIMCREMQLADLDEVLVVENDAFTLPWKRSAFENELEHNSFARYRVLVEKEQIIGYCGMWLVVDEAHITNIAILSRYRGRKLGDWLLSIMMKMARDHGATKMTLEVRVSNEPALGLYKKLGFVEGGIRKGYYSDNQEDAIVMWVNL</sequence>
<name>A0A147K579_9BACI</name>
<dbReference type="PATRIC" id="fig|1150625.3.peg.3125"/>
<dbReference type="Proteomes" id="UP000074108">
    <property type="component" value="Unassembled WGS sequence"/>
</dbReference>
<dbReference type="InterPro" id="IPR050680">
    <property type="entry name" value="YpeA/RimI_acetyltransf"/>
</dbReference>